<evidence type="ECO:0000313" key="2">
    <source>
        <dbReference type="EMBL" id="TWT78868.1"/>
    </source>
</evidence>
<gene>
    <name evidence="2" type="ORF">CA13_02650</name>
</gene>
<name>A0A5C5YV36_9BACT</name>
<dbReference type="Proteomes" id="UP000315010">
    <property type="component" value="Unassembled WGS sequence"/>
</dbReference>
<sequence length="90" mass="10001">MTDSEANTTPEPPSKEELRLAMKAFRKRLKLTRLDDESGLGYGPTSSGHRSRIAAITPPDQFPKAVWRELANQGKIRRESGGLYSIVETS</sequence>
<dbReference type="AlphaFoldDB" id="A0A5C5YV36"/>
<comment type="caution">
    <text evidence="2">The sequence shown here is derived from an EMBL/GenBank/DDBJ whole genome shotgun (WGS) entry which is preliminary data.</text>
</comment>
<reference evidence="2 3" key="1">
    <citation type="submission" date="2019-02" db="EMBL/GenBank/DDBJ databases">
        <title>Deep-cultivation of Planctomycetes and their phenomic and genomic characterization uncovers novel biology.</title>
        <authorList>
            <person name="Wiegand S."/>
            <person name="Jogler M."/>
            <person name="Boedeker C."/>
            <person name="Pinto D."/>
            <person name="Vollmers J."/>
            <person name="Rivas-Marin E."/>
            <person name="Kohn T."/>
            <person name="Peeters S.H."/>
            <person name="Heuer A."/>
            <person name="Rast P."/>
            <person name="Oberbeckmann S."/>
            <person name="Bunk B."/>
            <person name="Jeske O."/>
            <person name="Meyerdierks A."/>
            <person name="Storesund J.E."/>
            <person name="Kallscheuer N."/>
            <person name="Luecker S."/>
            <person name="Lage O.M."/>
            <person name="Pohl T."/>
            <person name="Merkel B.J."/>
            <person name="Hornburger P."/>
            <person name="Mueller R.-W."/>
            <person name="Bruemmer F."/>
            <person name="Labrenz M."/>
            <person name="Spormann A.M."/>
            <person name="Op Den Camp H."/>
            <person name="Overmann J."/>
            <person name="Amann R."/>
            <person name="Jetten M.S.M."/>
            <person name="Mascher T."/>
            <person name="Medema M.H."/>
            <person name="Devos D.P."/>
            <person name="Kaster A.-K."/>
            <person name="Ovreas L."/>
            <person name="Rohde M."/>
            <person name="Galperin M.Y."/>
            <person name="Jogler C."/>
        </authorList>
    </citation>
    <scope>NUCLEOTIDE SEQUENCE [LARGE SCALE GENOMIC DNA]</scope>
    <source>
        <strain evidence="2 3">CA13</strain>
    </source>
</reference>
<organism evidence="2 3">
    <name type="scientific">Novipirellula herctigrandis</name>
    <dbReference type="NCBI Taxonomy" id="2527986"/>
    <lineage>
        <taxon>Bacteria</taxon>
        <taxon>Pseudomonadati</taxon>
        <taxon>Planctomycetota</taxon>
        <taxon>Planctomycetia</taxon>
        <taxon>Pirellulales</taxon>
        <taxon>Pirellulaceae</taxon>
        <taxon>Novipirellula</taxon>
    </lineage>
</organism>
<dbReference type="EMBL" id="SJPJ01000001">
    <property type="protein sequence ID" value="TWT78868.1"/>
    <property type="molecule type" value="Genomic_DNA"/>
</dbReference>
<keyword evidence="3" id="KW-1185">Reference proteome</keyword>
<dbReference type="OrthoDB" id="288725at2"/>
<evidence type="ECO:0000313" key="3">
    <source>
        <dbReference type="Proteomes" id="UP000315010"/>
    </source>
</evidence>
<proteinExistence type="predicted"/>
<dbReference type="RefSeq" id="WP_146393998.1">
    <property type="nucleotide sequence ID" value="NZ_SJPJ01000001.1"/>
</dbReference>
<accession>A0A5C5YV36</accession>
<evidence type="ECO:0000256" key="1">
    <source>
        <dbReference type="SAM" id="MobiDB-lite"/>
    </source>
</evidence>
<feature type="region of interest" description="Disordered" evidence="1">
    <location>
        <begin position="36"/>
        <end position="57"/>
    </location>
</feature>
<protein>
    <submittedName>
        <fullName evidence="2">Uncharacterized protein</fullName>
    </submittedName>
</protein>